<dbReference type="PANTHER" id="PTHR45922:SF1">
    <property type="entry name" value="CLEAVAGE AND POLYADENYLATION SPECIFICITY FACTOR SUBUNIT 2"/>
    <property type="match status" value="1"/>
</dbReference>
<comment type="similarity">
    <text evidence="2 6">Belongs to the metallo-beta-lactamase superfamily. RNA-metabolizing metallo-beta-lactamase-like family. CPSF2/YSH1 subfamily.</text>
</comment>
<evidence type="ECO:0000313" key="7">
    <source>
        <dbReference type="EMBL" id="CAF2803236.1"/>
    </source>
</evidence>
<dbReference type="InterPro" id="IPR001279">
    <property type="entry name" value="Metallo-B-lactamas"/>
</dbReference>
<dbReference type="EMBL" id="HG994590">
    <property type="protein sequence ID" value="CAF2803236.1"/>
    <property type="molecule type" value="Genomic_DNA"/>
</dbReference>
<dbReference type="CDD" id="cd16293">
    <property type="entry name" value="CPSF2-like_MBL-fold"/>
    <property type="match status" value="1"/>
</dbReference>
<dbReference type="GO" id="GO:0006398">
    <property type="term" value="P:mRNA 3'-end processing by stem-loop binding and cleavage"/>
    <property type="evidence" value="ECO:0007669"/>
    <property type="project" value="InterPro"/>
</dbReference>
<keyword evidence="3 6" id="KW-0507">mRNA processing</keyword>
<evidence type="ECO:0000256" key="3">
    <source>
        <dbReference type="ARBA" id="ARBA00022664"/>
    </source>
</evidence>
<keyword evidence="8" id="KW-1185">Reference proteome</keyword>
<comment type="subcellular location">
    <subcellularLocation>
        <location evidence="1 6">Nucleus</location>
    </subcellularLocation>
</comment>
<organism evidence="7 8">
    <name type="scientific">Lepeophtheirus salmonis</name>
    <name type="common">Salmon louse</name>
    <name type="synonym">Caligus salmonis</name>
    <dbReference type="NCBI Taxonomy" id="72036"/>
    <lineage>
        <taxon>Eukaryota</taxon>
        <taxon>Metazoa</taxon>
        <taxon>Ecdysozoa</taxon>
        <taxon>Arthropoda</taxon>
        <taxon>Crustacea</taxon>
        <taxon>Multicrustacea</taxon>
        <taxon>Hexanauplia</taxon>
        <taxon>Copepoda</taxon>
        <taxon>Siphonostomatoida</taxon>
        <taxon>Caligidae</taxon>
        <taxon>Lepeophtheirus</taxon>
    </lineage>
</organism>
<dbReference type="Proteomes" id="UP000675881">
    <property type="component" value="Chromosome 11"/>
</dbReference>
<dbReference type="OrthoDB" id="64353at2759"/>
<gene>
    <name evidence="7" type="ORF">LSAA_3096</name>
</gene>
<dbReference type="SUPFAM" id="SSF56281">
    <property type="entry name" value="Metallo-hydrolase/oxidoreductase"/>
    <property type="match status" value="1"/>
</dbReference>
<dbReference type="Gene3D" id="3.40.50.10890">
    <property type="match status" value="1"/>
</dbReference>
<dbReference type="Pfam" id="PF16661">
    <property type="entry name" value="Lactamase_B_6"/>
    <property type="match status" value="1"/>
</dbReference>
<accession>A0A7R8CIP7</accession>
<sequence length="393" mass="44811">MGPILQLQTQKGDQESRFQNRRHHLGALPYAVGKLGLSCSIFATVPVHKMGQMFMYDVYEAQRKQEDFDLFTLDEVDSAFDKITQLKYNQTFALKGKGEGISITPIPAGHMIGGTIWKIVKDGEEDIIYAVDFNHKKERHLNGCDLDKLLRPSILITDAFNIGCHQLRRRVRDEKIMTNILQTLRNNGNVLICTDTAGRVLELAHMVDQLWQNRDSGLLAYSLALVNNFSYSVVEFAKSQIEWMSEKLMKTFEGKRNNPFQFKHLKLCHSMNEVNKVPSPKVVLASMPDMESGYSRELFIQWCTNPKNSIILTSRSPANTLAYDLMTKGSGRTIELEIKKRVELTGTELEEYNKHRDELIVKKSLTSVLNGGYESSDDEMEISGKKHDIIMKK</sequence>
<dbReference type="Pfam" id="PF10996">
    <property type="entry name" value="Beta-Casp"/>
    <property type="match status" value="1"/>
</dbReference>
<evidence type="ECO:0000256" key="4">
    <source>
        <dbReference type="ARBA" id="ARBA00022884"/>
    </source>
</evidence>
<dbReference type="FunFam" id="3.60.15.10:FF:000008">
    <property type="entry name" value="Cleavage and polyadenylation specificity factor subunit 2"/>
    <property type="match status" value="1"/>
</dbReference>
<keyword evidence="5 6" id="KW-0539">Nucleus</keyword>
<dbReference type="GO" id="GO:0005847">
    <property type="term" value="C:mRNA cleavage and polyadenylation specificity factor complex"/>
    <property type="evidence" value="ECO:0007669"/>
    <property type="project" value="InterPro"/>
</dbReference>
<dbReference type="InterPro" id="IPR022712">
    <property type="entry name" value="Beta_Casp"/>
</dbReference>
<reference evidence="7" key="1">
    <citation type="submission" date="2021-02" db="EMBL/GenBank/DDBJ databases">
        <authorList>
            <person name="Bekaert M."/>
        </authorList>
    </citation>
    <scope>NUCLEOTIDE SEQUENCE</scope>
    <source>
        <strain evidence="7">IoA-00</strain>
    </source>
</reference>
<evidence type="ECO:0000256" key="5">
    <source>
        <dbReference type="ARBA" id="ARBA00023242"/>
    </source>
</evidence>
<dbReference type="PANTHER" id="PTHR45922">
    <property type="entry name" value="CLEAVAGE AND POLYADENYLATION SPECIFICITY FACTOR SUBUNIT 2"/>
    <property type="match status" value="1"/>
</dbReference>
<keyword evidence="4 6" id="KW-0694">RNA-binding</keyword>
<dbReference type="InterPro" id="IPR036866">
    <property type="entry name" value="RibonucZ/Hydroxyglut_hydro"/>
</dbReference>
<dbReference type="InterPro" id="IPR027075">
    <property type="entry name" value="CPSF2"/>
</dbReference>
<dbReference type="AlphaFoldDB" id="A0A7R8CIP7"/>
<evidence type="ECO:0000256" key="2">
    <source>
        <dbReference type="ARBA" id="ARBA00010624"/>
    </source>
</evidence>
<dbReference type="SMART" id="SM01027">
    <property type="entry name" value="Beta-Casp"/>
    <property type="match status" value="1"/>
</dbReference>
<evidence type="ECO:0000313" key="8">
    <source>
        <dbReference type="Proteomes" id="UP000675881"/>
    </source>
</evidence>
<dbReference type="GO" id="GO:0003723">
    <property type="term" value="F:RNA binding"/>
    <property type="evidence" value="ECO:0007669"/>
    <property type="project" value="UniProtKB-KW"/>
</dbReference>
<proteinExistence type="inferred from homology"/>
<evidence type="ECO:0000256" key="6">
    <source>
        <dbReference type="RuleBase" id="RU365006"/>
    </source>
</evidence>
<evidence type="ECO:0000256" key="1">
    <source>
        <dbReference type="ARBA" id="ARBA00004123"/>
    </source>
</evidence>
<dbReference type="InterPro" id="IPR035639">
    <property type="entry name" value="CPSF2_MBL"/>
</dbReference>
<dbReference type="Gene3D" id="3.60.15.10">
    <property type="entry name" value="Ribonuclease Z/Hydroxyacylglutathione hydrolase-like"/>
    <property type="match status" value="1"/>
</dbReference>
<protein>
    <recommendedName>
        <fullName evidence="6">Cleavage and polyadenylation specificity factor subunit 2</fullName>
    </recommendedName>
    <alternativeName>
        <fullName evidence="6">Cleavage and polyadenylation specificity factor 100 kDa subunit</fullName>
    </alternativeName>
</protein>
<name>A0A7R8CIP7_LEPSM</name>